<dbReference type="SUPFAM" id="SSF51735">
    <property type="entry name" value="NAD(P)-binding Rossmann-fold domains"/>
    <property type="match status" value="1"/>
</dbReference>
<evidence type="ECO:0000313" key="3">
    <source>
        <dbReference type="EMBL" id="CAB4756985.1"/>
    </source>
</evidence>
<sequence>MKQTDSRKWDTSDLPDLTGRTVIVTGANSGLGFCTTEALAAHGAKVTMAVRDLDKGKDAADRIRVSAPKAQVELALLDLADLASVRAFAESWSATNPQGLDLLINNAGIMAIPKRATADGFEMQIGTNHLGHFALTGLLLPALVAVPNSRVVTVASGAHRMGRMNFTDLMGDKRYQQWRAYGQSKLANLLFTAQLQLRLDQAHLSILALAAHPGFASTNLQGVGPSMRGNALEAKLTSMSGNLMSQSAQMGALPTLFAATAPGLAGNTYIGPDGFMEMRGYPKIVGRSKAARDTADARRLWQLSEQLTGVNYPFD</sequence>
<organism evidence="3">
    <name type="scientific">freshwater metagenome</name>
    <dbReference type="NCBI Taxonomy" id="449393"/>
    <lineage>
        <taxon>unclassified sequences</taxon>
        <taxon>metagenomes</taxon>
        <taxon>ecological metagenomes</taxon>
    </lineage>
</organism>
<dbReference type="GO" id="GO:0016491">
    <property type="term" value="F:oxidoreductase activity"/>
    <property type="evidence" value="ECO:0007669"/>
    <property type="project" value="UniProtKB-KW"/>
</dbReference>
<keyword evidence="2" id="KW-0560">Oxidoreductase</keyword>
<accession>A0A6J6UCE1</accession>
<dbReference type="PANTHER" id="PTHR24320:SF148">
    <property type="entry name" value="NAD(P)-BINDING ROSSMANN-FOLD SUPERFAMILY PROTEIN"/>
    <property type="match status" value="1"/>
</dbReference>
<dbReference type="Gene3D" id="3.40.50.720">
    <property type="entry name" value="NAD(P)-binding Rossmann-like Domain"/>
    <property type="match status" value="1"/>
</dbReference>
<dbReference type="InterPro" id="IPR002347">
    <property type="entry name" value="SDR_fam"/>
</dbReference>
<evidence type="ECO:0000256" key="2">
    <source>
        <dbReference type="ARBA" id="ARBA00023002"/>
    </source>
</evidence>
<comment type="similarity">
    <text evidence="1">Belongs to the short-chain dehydrogenases/reductases (SDR) family.</text>
</comment>
<dbReference type="PANTHER" id="PTHR24320">
    <property type="entry name" value="RETINOL DEHYDROGENASE"/>
    <property type="match status" value="1"/>
</dbReference>
<dbReference type="PRINTS" id="PR00081">
    <property type="entry name" value="GDHRDH"/>
</dbReference>
<dbReference type="Pfam" id="PF00106">
    <property type="entry name" value="adh_short"/>
    <property type="match status" value="1"/>
</dbReference>
<proteinExistence type="inferred from homology"/>
<dbReference type="NCBIfam" id="NF004513">
    <property type="entry name" value="PRK05854.1"/>
    <property type="match status" value="1"/>
</dbReference>
<gene>
    <name evidence="3" type="ORF">UFOPK2809_01197</name>
</gene>
<dbReference type="InterPro" id="IPR036291">
    <property type="entry name" value="NAD(P)-bd_dom_sf"/>
</dbReference>
<evidence type="ECO:0000256" key="1">
    <source>
        <dbReference type="ARBA" id="ARBA00006484"/>
    </source>
</evidence>
<reference evidence="3" key="1">
    <citation type="submission" date="2020-05" db="EMBL/GenBank/DDBJ databases">
        <authorList>
            <person name="Chiriac C."/>
            <person name="Salcher M."/>
            <person name="Ghai R."/>
            <person name="Kavagutti S V."/>
        </authorList>
    </citation>
    <scope>NUCLEOTIDE SEQUENCE</scope>
</reference>
<protein>
    <submittedName>
        <fullName evidence="3">Unannotated protein</fullName>
    </submittedName>
</protein>
<name>A0A6J6UCE1_9ZZZZ</name>
<dbReference type="NCBIfam" id="NF004846">
    <property type="entry name" value="PRK06197.1"/>
    <property type="match status" value="1"/>
</dbReference>
<dbReference type="AlphaFoldDB" id="A0A6J6UCE1"/>
<dbReference type="CDD" id="cd05327">
    <property type="entry name" value="retinol-DH_like_SDR_c_like"/>
    <property type="match status" value="1"/>
</dbReference>
<dbReference type="EMBL" id="CAEZZA010000182">
    <property type="protein sequence ID" value="CAB4756985.1"/>
    <property type="molecule type" value="Genomic_DNA"/>
</dbReference>